<dbReference type="PANTHER" id="PTHR21235:SF2">
    <property type="entry name" value="IMIDAZOLE GLYCEROL PHOSPHATE SYNTHASE HISHF"/>
    <property type="match status" value="1"/>
</dbReference>
<evidence type="ECO:0000313" key="14">
    <source>
        <dbReference type="Proteomes" id="UP000183982"/>
    </source>
</evidence>
<dbReference type="Gene3D" id="3.20.20.70">
    <property type="entry name" value="Aldolase class I"/>
    <property type="match status" value="1"/>
</dbReference>
<dbReference type="GO" id="GO:0005737">
    <property type="term" value="C:cytoplasm"/>
    <property type="evidence" value="ECO:0007669"/>
    <property type="project" value="UniProtKB-SubCell"/>
</dbReference>
<evidence type="ECO:0000256" key="10">
    <source>
        <dbReference type="ARBA" id="ARBA00047838"/>
    </source>
</evidence>
<dbReference type="InterPro" id="IPR011060">
    <property type="entry name" value="RibuloseP-bd_barrel"/>
</dbReference>
<evidence type="ECO:0000256" key="1">
    <source>
        <dbReference type="ARBA" id="ARBA00004496"/>
    </source>
</evidence>
<dbReference type="CDD" id="cd04731">
    <property type="entry name" value="HisF"/>
    <property type="match status" value="1"/>
</dbReference>
<evidence type="ECO:0000256" key="5">
    <source>
        <dbReference type="ARBA" id="ARBA00022490"/>
    </source>
</evidence>
<keyword evidence="7 11" id="KW-0368">Histidine biosynthesis</keyword>
<dbReference type="InterPro" id="IPR050064">
    <property type="entry name" value="IGPS_HisA/HisF"/>
</dbReference>
<dbReference type="STRING" id="1470563.SAMN05444000_13122"/>
<feature type="active site" evidence="11">
    <location>
        <position position="11"/>
    </location>
</feature>
<dbReference type="SUPFAM" id="SSF51366">
    <property type="entry name" value="Ribulose-phoshate binding barrel"/>
    <property type="match status" value="1"/>
</dbReference>
<comment type="subcellular location">
    <subcellularLocation>
        <location evidence="1 11">Cytoplasm</location>
    </subcellularLocation>
</comment>
<keyword evidence="6 11" id="KW-0028">Amino-acid biosynthesis</keyword>
<evidence type="ECO:0000313" key="13">
    <source>
        <dbReference type="EMBL" id="SHK46918.1"/>
    </source>
</evidence>
<dbReference type="Pfam" id="PF00977">
    <property type="entry name" value="His_biosynth"/>
    <property type="match status" value="1"/>
</dbReference>
<dbReference type="GO" id="GO:0000107">
    <property type="term" value="F:imidazoleglycerol-phosphate synthase activity"/>
    <property type="evidence" value="ECO:0007669"/>
    <property type="project" value="UniProtKB-UniRule"/>
</dbReference>
<keyword evidence="5 11" id="KW-0963">Cytoplasm</keyword>
<evidence type="ECO:0000256" key="7">
    <source>
        <dbReference type="ARBA" id="ARBA00023102"/>
    </source>
</evidence>
<keyword evidence="8 11" id="KW-0456">Lyase</keyword>
<reference evidence="14" key="1">
    <citation type="submission" date="2016-11" db="EMBL/GenBank/DDBJ databases">
        <authorList>
            <person name="Varghese N."/>
            <person name="Submissions S."/>
        </authorList>
    </citation>
    <scope>NUCLEOTIDE SEQUENCE [LARGE SCALE GENOMIC DNA]</scope>
    <source>
        <strain evidence="14">DSM 100564</strain>
    </source>
</reference>
<dbReference type="FunFam" id="3.20.20.70:FF:000006">
    <property type="entry name" value="Imidazole glycerol phosphate synthase subunit HisF"/>
    <property type="match status" value="1"/>
</dbReference>
<gene>
    <name evidence="11" type="primary">hisF</name>
    <name evidence="13" type="ORF">SAMN05444000_13122</name>
</gene>
<dbReference type="PANTHER" id="PTHR21235">
    <property type="entry name" value="IMIDAZOLE GLYCEROL PHOSPHATE SYNTHASE SUBUNIT HISF/H IGP SYNTHASE SUBUNIT HISF/H"/>
    <property type="match status" value="1"/>
</dbReference>
<evidence type="ECO:0000256" key="6">
    <source>
        <dbReference type="ARBA" id="ARBA00022605"/>
    </source>
</evidence>
<evidence type="ECO:0000256" key="8">
    <source>
        <dbReference type="ARBA" id="ARBA00023239"/>
    </source>
</evidence>
<evidence type="ECO:0000256" key="9">
    <source>
        <dbReference type="ARBA" id="ARBA00025475"/>
    </source>
</evidence>
<organism evidence="13 14">
    <name type="scientific">Shimia gijangensis</name>
    <dbReference type="NCBI Taxonomy" id="1470563"/>
    <lineage>
        <taxon>Bacteria</taxon>
        <taxon>Pseudomonadati</taxon>
        <taxon>Pseudomonadota</taxon>
        <taxon>Alphaproteobacteria</taxon>
        <taxon>Rhodobacterales</taxon>
        <taxon>Roseobacteraceae</taxon>
    </lineage>
</organism>
<keyword evidence="14" id="KW-1185">Reference proteome</keyword>
<dbReference type="EC" id="4.3.2.10" evidence="11"/>
<dbReference type="EMBL" id="FQZQ01000031">
    <property type="protein sequence ID" value="SHK46918.1"/>
    <property type="molecule type" value="Genomic_DNA"/>
</dbReference>
<name>A0A1M6SQQ8_9RHOB</name>
<comment type="function">
    <text evidence="9 11">IGPS catalyzes the conversion of PRFAR and glutamine to IGP, AICAR and glutamate. The HisF subunit catalyzes the cyclization activity that produces IGP and AICAR from PRFAR using the ammonia provided by the HisH subunit.</text>
</comment>
<feature type="active site" evidence="11">
    <location>
        <position position="130"/>
    </location>
</feature>
<protein>
    <recommendedName>
        <fullName evidence="11">Imidazole glycerol phosphate synthase subunit HisF</fullName>
        <ecNumber evidence="11">4.3.2.10</ecNumber>
    </recommendedName>
    <alternativeName>
        <fullName evidence="11">IGP synthase cyclase subunit</fullName>
    </alternativeName>
    <alternativeName>
        <fullName evidence="11">IGP synthase subunit HisF</fullName>
    </alternativeName>
    <alternativeName>
        <fullName evidence="11">ImGP synthase subunit HisF</fullName>
        <shortName evidence="11">IGPS subunit HisF</shortName>
    </alternativeName>
</protein>
<dbReference type="AlphaFoldDB" id="A0A1M6SQQ8"/>
<dbReference type="GO" id="GO:0016829">
    <property type="term" value="F:lyase activity"/>
    <property type="evidence" value="ECO:0007669"/>
    <property type="project" value="UniProtKB-KW"/>
</dbReference>
<dbReference type="Proteomes" id="UP000183982">
    <property type="component" value="Unassembled WGS sequence"/>
</dbReference>
<comment type="subunit">
    <text evidence="4 11">Heterodimer of HisH and HisF.</text>
</comment>
<dbReference type="InterPro" id="IPR013785">
    <property type="entry name" value="Aldolase_TIM"/>
</dbReference>
<evidence type="ECO:0000256" key="3">
    <source>
        <dbReference type="ARBA" id="ARBA00009667"/>
    </source>
</evidence>
<comment type="pathway">
    <text evidence="2 11">Amino-acid biosynthesis; L-histidine biosynthesis; L-histidine from 5-phospho-alpha-D-ribose 1-diphosphate: step 5/9.</text>
</comment>
<dbReference type="NCBIfam" id="TIGR00735">
    <property type="entry name" value="hisF"/>
    <property type="match status" value="1"/>
</dbReference>
<dbReference type="GO" id="GO:0000105">
    <property type="term" value="P:L-histidine biosynthetic process"/>
    <property type="evidence" value="ECO:0007669"/>
    <property type="project" value="UniProtKB-UniRule"/>
</dbReference>
<evidence type="ECO:0000256" key="12">
    <source>
        <dbReference type="RuleBase" id="RU003657"/>
    </source>
</evidence>
<dbReference type="InterPro" id="IPR004651">
    <property type="entry name" value="HisF"/>
</dbReference>
<sequence length="253" mass="26367">MLKTRLIPCLDVADGRVVKGVNFVGLRDAGDPVEAARAYDAAGADEICFLDIHATHDNRGVMIDMVQRTAEQCFVPLTVGGGVRTVQDVRKLLLAGADKVSFNSAAVANPDVVAEAAAQFGSQCIVVAIDAKTVSPGKWEIFTHGGRKSTGIDAIEFAKLVVAKGAGEILLTSMDRDGTKAGFNLPLTKAISDAVNVPVIASGGVGTLDHLVEGVTKGGASAVLAASIFHFGEYSIQEAKQHMVDAGIPMRLL</sequence>
<evidence type="ECO:0000256" key="2">
    <source>
        <dbReference type="ARBA" id="ARBA00005091"/>
    </source>
</evidence>
<dbReference type="RefSeq" id="WP_073256535.1">
    <property type="nucleotide sequence ID" value="NZ_FQZQ01000031.1"/>
</dbReference>
<dbReference type="InterPro" id="IPR006062">
    <property type="entry name" value="His_biosynth"/>
</dbReference>
<evidence type="ECO:0000256" key="11">
    <source>
        <dbReference type="HAMAP-Rule" id="MF_01013"/>
    </source>
</evidence>
<accession>A0A1M6SQQ8</accession>
<comment type="similarity">
    <text evidence="3 11 12">Belongs to the HisA/HisF family.</text>
</comment>
<comment type="catalytic activity">
    <reaction evidence="10 11">
        <text>5-[(5-phospho-1-deoxy-D-ribulos-1-ylimino)methylamino]-1-(5-phospho-beta-D-ribosyl)imidazole-4-carboxamide + L-glutamine = D-erythro-1-(imidazol-4-yl)glycerol 3-phosphate + 5-amino-1-(5-phospho-beta-D-ribosyl)imidazole-4-carboxamide + L-glutamate + H(+)</text>
        <dbReference type="Rhea" id="RHEA:24793"/>
        <dbReference type="ChEBI" id="CHEBI:15378"/>
        <dbReference type="ChEBI" id="CHEBI:29985"/>
        <dbReference type="ChEBI" id="CHEBI:58278"/>
        <dbReference type="ChEBI" id="CHEBI:58359"/>
        <dbReference type="ChEBI" id="CHEBI:58475"/>
        <dbReference type="ChEBI" id="CHEBI:58525"/>
        <dbReference type="EC" id="4.3.2.10"/>
    </reaction>
</comment>
<evidence type="ECO:0000256" key="4">
    <source>
        <dbReference type="ARBA" id="ARBA00011152"/>
    </source>
</evidence>
<dbReference type="UniPathway" id="UPA00031">
    <property type="reaction ID" value="UER00010"/>
</dbReference>
<proteinExistence type="inferred from homology"/>
<dbReference type="OrthoDB" id="9781903at2"/>
<dbReference type="HAMAP" id="MF_01013">
    <property type="entry name" value="HisF"/>
    <property type="match status" value="1"/>
</dbReference>